<accession>A0ABP9JWR3</accession>
<comment type="caution">
    <text evidence="3">The sequence shown here is derived from an EMBL/GenBank/DDBJ whole genome shotgun (WGS) entry which is preliminary data.</text>
</comment>
<organism evidence="3 4">
    <name type="scientific">Erythrobacter westpacificensis</name>
    <dbReference type="NCBI Taxonomy" id="1055231"/>
    <lineage>
        <taxon>Bacteria</taxon>
        <taxon>Pseudomonadati</taxon>
        <taxon>Pseudomonadota</taxon>
        <taxon>Alphaproteobacteria</taxon>
        <taxon>Sphingomonadales</taxon>
        <taxon>Erythrobacteraceae</taxon>
        <taxon>Erythrobacter/Porphyrobacter group</taxon>
        <taxon>Erythrobacter</taxon>
    </lineage>
</organism>
<name>A0ABP9JWR3_9SPHN</name>
<evidence type="ECO:0000313" key="3">
    <source>
        <dbReference type="EMBL" id="GAA5045603.1"/>
    </source>
</evidence>
<sequence length="131" mass="14288">MDDRKKDAPSAAATALGADVEGDEAIGQAEPYHSPRTPRKRIVVKAIGPSGQPFTVSGQIAKVLLALMEAGEEGITPLAPETWSLRLSHHVRELETRQSLVIARMWGTHDEGRHARYVLRSTVTIIEVISN</sequence>
<dbReference type="Proteomes" id="UP001500518">
    <property type="component" value="Unassembled WGS sequence"/>
</dbReference>
<dbReference type="EMBL" id="BAABHV010000001">
    <property type="protein sequence ID" value="GAA5045603.1"/>
    <property type="molecule type" value="Genomic_DNA"/>
</dbReference>
<reference evidence="4" key="1">
    <citation type="journal article" date="2019" name="Int. J. Syst. Evol. Microbiol.">
        <title>The Global Catalogue of Microorganisms (GCM) 10K type strain sequencing project: providing services to taxonomists for standard genome sequencing and annotation.</title>
        <authorList>
            <consortium name="The Broad Institute Genomics Platform"/>
            <consortium name="The Broad Institute Genome Sequencing Center for Infectious Disease"/>
            <person name="Wu L."/>
            <person name="Ma J."/>
        </authorList>
    </citation>
    <scope>NUCLEOTIDE SEQUENCE [LARGE SCALE GENOMIC DNA]</scope>
    <source>
        <strain evidence="4">JCM 18014</strain>
    </source>
</reference>
<evidence type="ECO:0000256" key="1">
    <source>
        <dbReference type="SAM" id="MobiDB-lite"/>
    </source>
</evidence>
<evidence type="ECO:0000313" key="4">
    <source>
        <dbReference type="Proteomes" id="UP001500518"/>
    </source>
</evidence>
<evidence type="ECO:0000259" key="2">
    <source>
        <dbReference type="Pfam" id="PF22324"/>
    </source>
</evidence>
<dbReference type="InterPro" id="IPR054382">
    <property type="entry name" value="wHTH_alphaproteobact"/>
</dbReference>
<gene>
    <name evidence="3" type="ORF">GCM10023208_00250</name>
</gene>
<proteinExistence type="predicted"/>
<dbReference type="Pfam" id="PF22324">
    <property type="entry name" value="HTH_91"/>
    <property type="match status" value="1"/>
</dbReference>
<protein>
    <recommendedName>
        <fullName evidence="2">Winged helix domain-containing protein</fullName>
    </recommendedName>
</protein>
<keyword evidence="4" id="KW-1185">Reference proteome</keyword>
<feature type="domain" description="Winged helix" evidence="2">
    <location>
        <begin position="54"/>
        <end position="128"/>
    </location>
</feature>
<feature type="region of interest" description="Disordered" evidence="1">
    <location>
        <begin position="1"/>
        <end position="36"/>
    </location>
</feature>
<dbReference type="RefSeq" id="WP_346031116.1">
    <property type="nucleotide sequence ID" value="NZ_BAABHV010000001.1"/>
</dbReference>